<dbReference type="PANTHER" id="PTHR47691:SF3">
    <property type="entry name" value="HTH-TYPE TRANSCRIPTIONAL REGULATOR RV0890C-RELATED"/>
    <property type="match status" value="1"/>
</dbReference>
<evidence type="ECO:0000259" key="1">
    <source>
        <dbReference type="PROSITE" id="PS50043"/>
    </source>
</evidence>
<dbReference type="SUPFAM" id="SSF46894">
    <property type="entry name" value="C-terminal effector domain of the bipartite response regulators"/>
    <property type="match status" value="1"/>
</dbReference>
<dbReference type="SUPFAM" id="SSF48452">
    <property type="entry name" value="TPR-like"/>
    <property type="match status" value="1"/>
</dbReference>
<dbReference type="CDD" id="cd06170">
    <property type="entry name" value="LuxR_C_like"/>
    <property type="match status" value="1"/>
</dbReference>
<dbReference type="RefSeq" id="WP_136910879.1">
    <property type="nucleotide sequence ID" value="NZ_SUMD01000008.1"/>
</dbReference>
<protein>
    <submittedName>
        <fullName evidence="2">LuxR family transcriptional regulator</fullName>
    </submittedName>
</protein>
<dbReference type="SUPFAM" id="SSF52540">
    <property type="entry name" value="P-loop containing nucleoside triphosphate hydrolases"/>
    <property type="match status" value="1"/>
</dbReference>
<dbReference type="PRINTS" id="PR00038">
    <property type="entry name" value="HTHLUXR"/>
</dbReference>
<comment type="caution">
    <text evidence="2">The sequence shown here is derived from an EMBL/GenBank/DDBJ whole genome shotgun (WGS) entry which is preliminary data.</text>
</comment>
<reference evidence="2 3" key="1">
    <citation type="submission" date="2019-04" db="EMBL/GenBank/DDBJ databases">
        <title>Rhodococcus oryzae sp. nov., a novel actinomycete isolated from rhizosphere soil of rice (Oryza sativa L.).</title>
        <authorList>
            <person name="Li C."/>
        </authorList>
    </citation>
    <scope>NUCLEOTIDE SEQUENCE [LARGE SCALE GENOMIC DNA]</scope>
    <source>
        <strain evidence="2 3">NEAU-CX67</strain>
    </source>
</reference>
<dbReference type="Pfam" id="PF00196">
    <property type="entry name" value="GerE"/>
    <property type="match status" value="1"/>
</dbReference>
<dbReference type="InterPro" id="IPR036388">
    <property type="entry name" value="WH-like_DNA-bd_sf"/>
</dbReference>
<feature type="domain" description="HTH luxR-type" evidence="1">
    <location>
        <begin position="704"/>
        <end position="769"/>
    </location>
</feature>
<dbReference type="InterPro" id="IPR011990">
    <property type="entry name" value="TPR-like_helical_dom_sf"/>
</dbReference>
<proteinExistence type="predicted"/>
<dbReference type="Gene3D" id="1.25.40.10">
    <property type="entry name" value="Tetratricopeptide repeat domain"/>
    <property type="match status" value="1"/>
</dbReference>
<dbReference type="PROSITE" id="PS50043">
    <property type="entry name" value="HTH_LUXR_2"/>
    <property type="match status" value="1"/>
</dbReference>
<dbReference type="PRINTS" id="PR00364">
    <property type="entry name" value="DISEASERSIST"/>
</dbReference>
<keyword evidence="3" id="KW-1185">Reference proteome</keyword>
<dbReference type="InterPro" id="IPR027417">
    <property type="entry name" value="P-loop_NTPase"/>
</dbReference>
<dbReference type="InterPro" id="IPR058852">
    <property type="entry name" value="HTH_77"/>
</dbReference>
<dbReference type="Gene3D" id="1.10.10.10">
    <property type="entry name" value="Winged helix-like DNA-binding domain superfamily/Winged helix DNA-binding domain"/>
    <property type="match status" value="1"/>
</dbReference>
<dbReference type="InterPro" id="IPR000792">
    <property type="entry name" value="Tscrpt_reg_LuxR_C"/>
</dbReference>
<dbReference type="EMBL" id="SUMD01000008">
    <property type="protein sequence ID" value="TJZ76407.1"/>
    <property type="molecule type" value="Genomic_DNA"/>
</dbReference>
<dbReference type="Proteomes" id="UP000305109">
    <property type="component" value="Unassembled WGS sequence"/>
</dbReference>
<evidence type="ECO:0000313" key="3">
    <source>
        <dbReference type="Proteomes" id="UP000305109"/>
    </source>
</evidence>
<dbReference type="InterPro" id="IPR016032">
    <property type="entry name" value="Sig_transdc_resp-reg_C-effctor"/>
</dbReference>
<organism evidence="2 3">
    <name type="scientific">Rhodococcus oryzae</name>
    <dbReference type="NCBI Taxonomy" id="2571143"/>
    <lineage>
        <taxon>Bacteria</taxon>
        <taxon>Bacillati</taxon>
        <taxon>Actinomycetota</taxon>
        <taxon>Actinomycetes</taxon>
        <taxon>Mycobacteriales</taxon>
        <taxon>Nocardiaceae</taxon>
        <taxon>Rhodococcus</taxon>
    </lineage>
</organism>
<evidence type="ECO:0000313" key="2">
    <source>
        <dbReference type="EMBL" id="TJZ76407.1"/>
    </source>
</evidence>
<name>A0ABY2RH79_9NOCA</name>
<dbReference type="Pfam" id="PF25872">
    <property type="entry name" value="HTH_77"/>
    <property type="match status" value="1"/>
</dbReference>
<dbReference type="PANTHER" id="PTHR47691">
    <property type="entry name" value="REGULATOR-RELATED"/>
    <property type="match status" value="1"/>
</dbReference>
<accession>A0ABY2RH79</accession>
<sequence length="771" mass="84056">MPPATRAKVIGNLPIEPTSFVGRRPELAEAKRLLSVARLVTLTGIGGVGKTRLALRVAEDSRRAFEDGVWLVEFGELQDEALVPDTVATALGLREHPAHPPLVLLTEYLATRTLLLVLDNCEHLIDAVAKLTDSLLRSCPDLRILATSREPLVIGGEAVLRVPALTVPDATPTPQALAGSEAVTLFVERATAALPGFTLTEENLEPVAQICRQLDGLPLPIELAAVRLRAMTAEQILDRLTDRYRLLTTGNRGAPTRLQSLQMSIDWSHELCTETEQVLWRRLSVFAGSFGLDAAEGVCAGGTVDPRDLLDVLASLVDKSILIREEAGAAVRYRMLETLREYGREKLHEAHEFDDLLRRNRDWYEGLVLGARSEWIGPRQPDLMVRIAREQPNLREAMQFSATEPGEADHALRIAIALFPFWLSRGLLSEGRYWLDRALGLPGEVPTAHRIKALCADCLLTSNQGDIAAGTAQAEEALQLADDLGDPGTRALVMHAAGYLAAFSGDLPRAVACLEEALEVFRTQGNPIRQISTLLGLAVAYGLIDDAARAIEYQEQALAISEATGEFVYRAYAVCALGLALWKTDPQRADGLLEKGLRLSREADDMLATAMCVEAKAWTAIVTDRARRAALLFGAARTMWQRVGSPGAVVPKLESYHEECELRTRRALGEQAFETAFRSGERWTAQETIAFALGEDLGEENPEPAGTATALTPRELQVAELVAQGLTNKAIAAKLVIAQRTAQGHVEHVLAKLGFNSRTQIAAWVVERQSG</sequence>
<gene>
    <name evidence="2" type="ORF">FCG67_16940</name>
</gene>
<dbReference type="Gene3D" id="3.40.50.300">
    <property type="entry name" value="P-loop containing nucleotide triphosphate hydrolases"/>
    <property type="match status" value="1"/>
</dbReference>
<dbReference type="SMART" id="SM00421">
    <property type="entry name" value="HTH_LUXR"/>
    <property type="match status" value="1"/>
</dbReference>